<dbReference type="OrthoDB" id="9768393at2"/>
<gene>
    <name evidence="17" type="ORF">F1193_11915</name>
</gene>
<evidence type="ECO:0000313" key="18">
    <source>
        <dbReference type="Proteomes" id="UP000323886"/>
    </source>
</evidence>
<dbReference type="GO" id="GO:0005886">
    <property type="term" value="C:plasma membrane"/>
    <property type="evidence" value="ECO:0007669"/>
    <property type="project" value="UniProtKB-SubCell"/>
</dbReference>
<evidence type="ECO:0000256" key="1">
    <source>
        <dbReference type="ARBA" id="ARBA00004382"/>
    </source>
</evidence>
<evidence type="ECO:0000256" key="6">
    <source>
        <dbReference type="ARBA" id="ARBA00022989"/>
    </source>
</evidence>
<keyword evidence="5 15" id="KW-0812">Transmembrane</keyword>
<dbReference type="Pfam" id="PF13624">
    <property type="entry name" value="SurA_N_3"/>
    <property type="match status" value="1"/>
</dbReference>
<keyword evidence="14" id="KW-0697">Rotamase</keyword>
<dbReference type="AlphaFoldDB" id="A0A5M6HV65"/>
<comment type="similarity">
    <text evidence="11">Belongs to the PpiD chaperone family.</text>
</comment>
<feature type="transmembrane region" description="Helical" evidence="15">
    <location>
        <begin position="12"/>
        <end position="31"/>
    </location>
</feature>
<comment type="subcellular location">
    <subcellularLocation>
        <location evidence="1">Cell inner membrane</location>
        <topology evidence="1">Single-pass type II membrane protein</topology>
        <orientation evidence="1">Periplasmic side</orientation>
    </subcellularLocation>
</comment>
<name>A0A5M6HV65_9HYPH</name>
<evidence type="ECO:0000256" key="11">
    <source>
        <dbReference type="ARBA" id="ARBA00038408"/>
    </source>
</evidence>
<keyword evidence="18" id="KW-1185">Reference proteome</keyword>
<evidence type="ECO:0000256" key="3">
    <source>
        <dbReference type="ARBA" id="ARBA00022475"/>
    </source>
</evidence>
<evidence type="ECO:0000256" key="12">
    <source>
        <dbReference type="ARBA" id="ARBA00040743"/>
    </source>
</evidence>
<keyword evidence="7 15" id="KW-0472">Membrane</keyword>
<dbReference type="RefSeq" id="WP_150098026.1">
    <property type="nucleotide sequence ID" value="NZ_VWPL01000021.1"/>
</dbReference>
<evidence type="ECO:0000256" key="8">
    <source>
        <dbReference type="ARBA" id="ARBA00023186"/>
    </source>
</evidence>
<protein>
    <recommendedName>
        <fullName evidence="2">Parvulin-like PPIase</fullName>
    </recommendedName>
    <alternativeName>
        <fullName evidence="9">Peptidyl-prolyl cis-trans isomerase plp</fullName>
    </alternativeName>
    <alternativeName>
        <fullName evidence="12">Periplasmic chaperone PpiD</fullName>
    </alternativeName>
    <alternativeName>
        <fullName evidence="13">Periplasmic folding chaperone</fullName>
    </alternativeName>
    <alternativeName>
        <fullName evidence="10">Rotamase plp</fullName>
    </alternativeName>
</protein>
<proteinExistence type="inferred from homology"/>
<sequence length="628" mass="68010">MLQSLRKGAASWVAKIFLGLLVVSFAVWGIGDIFRGFGQRTVATIGSTDISTESFRQIYNQRLQALGRQAGRPVTPDQARAFGFDRQMLAEVLAEAALDERARQLRLGISDEELIRRIHDNPAFRGPNGQFDRNLFDQVLRSNGYSEPAYIDAERKLALRQQIARAIGGSAEAPRTLVSLVDTFQNETRKVEFVTLDRAAAGPIAPPTDDALKAFFEERKATFRAPEYRKVVVLPVTVETLAQWIEVTDADVRAYFDAHRDRFGAPEQRTLQQMVLPTAEEAKAAAARIAGGESFESVAAARGLKPADIDLGTVTRAGLLDPTVADAAFALAAGTVSPPIQGRFGHVLVRVLKVQPAQSKSFEEVSGQIRRQIAGERAKRELLDRHDKVEDERAAGLTLAEVGAKTGLPVETIEAVDRSGRDADGKPVPAFPGKDEVLQGAFKTEVRVENDPVQLGGNGFVWYEVAGITKARDRTFDEAKAQVLTRWQEEQAAERVKAKADGLIERLETGSSLEAAAKALGLSVSTVAEVRRAGTKELPEAAIAAVFAAAPGTATTAPGEDTVSRLVLRVVDARLPDAAKAPERLQADLRRAIEDDLLAQFVTGLETELGVTVNTRILNQIVGRDAGS</sequence>
<dbReference type="PANTHER" id="PTHR47529">
    <property type="entry name" value="PEPTIDYL-PROLYL CIS-TRANS ISOMERASE D"/>
    <property type="match status" value="1"/>
</dbReference>
<dbReference type="InterPro" id="IPR046357">
    <property type="entry name" value="PPIase_dom_sf"/>
</dbReference>
<keyword evidence="4" id="KW-0997">Cell inner membrane</keyword>
<feature type="domain" description="PpiC" evidence="16">
    <location>
        <begin position="266"/>
        <end position="353"/>
    </location>
</feature>
<evidence type="ECO:0000256" key="15">
    <source>
        <dbReference type="SAM" id="Phobius"/>
    </source>
</evidence>
<dbReference type="Proteomes" id="UP000323886">
    <property type="component" value="Unassembled WGS sequence"/>
</dbReference>
<keyword evidence="8" id="KW-0143">Chaperone</keyword>
<keyword evidence="3" id="KW-1003">Cell membrane</keyword>
<dbReference type="SUPFAM" id="SSF54534">
    <property type="entry name" value="FKBP-like"/>
    <property type="match status" value="1"/>
</dbReference>
<keyword evidence="6 15" id="KW-1133">Transmembrane helix</keyword>
<dbReference type="InterPro" id="IPR052029">
    <property type="entry name" value="PpiD_chaperone"/>
</dbReference>
<evidence type="ECO:0000256" key="14">
    <source>
        <dbReference type="PROSITE-ProRule" id="PRU00278"/>
    </source>
</evidence>
<dbReference type="Gene3D" id="3.10.50.40">
    <property type="match status" value="1"/>
</dbReference>
<evidence type="ECO:0000256" key="4">
    <source>
        <dbReference type="ARBA" id="ARBA00022519"/>
    </source>
</evidence>
<organism evidence="17 18">
    <name type="scientific">Blastochloris sulfoviridis</name>
    <dbReference type="NCBI Taxonomy" id="50712"/>
    <lineage>
        <taxon>Bacteria</taxon>
        <taxon>Pseudomonadati</taxon>
        <taxon>Pseudomonadota</taxon>
        <taxon>Alphaproteobacteria</taxon>
        <taxon>Hyphomicrobiales</taxon>
        <taxon>Blastochloridaceae</taxon>
        <taxon>Blastochloris</taxon>
    </lineage>
</organism>
<reference evidence="17 18" key="1">
    <citation type="submission" date="2019-09" db="EMBL/GenBank/DDBJ databases">
        <title>Draft Whole-Genome sequence of Blastochloris sulfoviridis DSM 729.</title>
        <authorList>
            <person name="Meyer T.E."/>
            <person name="Kyndt J.A."/>
        </authorList>
    </citation>
    <scope>NUCLEOTIDE SEQUENCE [LARGE SCALE GENOMIC DNA]</scope>
    <source>
        <strain evidence="17 18">DSM 729</strain>
    </source>
</reference>
<dbReference type="InterPro" id="IPR000297">
    <property type="entry name" value="PPIase_PpiC"/>
</dbReference>
<evidence type="ECO:0000259" key="16">
    <source>
        <dbReference type="PROSITE" id="PS50198"/>
    </source>
</evidence>
<comment type="caution">
    <text evidence="17">The sequence shown here is derived from an EMBL/GenBank/DDBJ whole genome shotgun (WGS) entry which is preliminary data.</text>
</comment>
<evidence type="ECO:0000256" key="9">
    <source>
        <dbReference type="ARBA" id="ARBA00030642"/>
    </source>
</evidence>
<dbReference type="Pfam" id="PF13145">
    <property type="entry name" value="Rotamase_2"/>
    <property type="match status" value="1"/>
</dbReference>
<dbReference type="PANTHER" id="PTHR47529:SF1">
    <property type="entry name" value="PERIPLASMIC CHAPERONE PPID"/>
    <property type="match status" value="1"/>
</dbReference>
<evidence type="ECO:0000256" key="2">
    <source>
        <dbReference type="ARBA" id="ARBA00018370"/>
    </source>
</evidence>
<evidence type="ECO:0000256" key="13">
    <source>
        <dbReference type="ARBA" id="ARBA00042775"/>
    </source>
</evidence>
<keyword evidence="14 17" id="KW-0413">Isomerase</keyword>
<evidence type="ECO:0000256" key="7">
    <source>
        <dbReference type="ARBA" id="ARBA00023136"/>
    </source>
</evidence>
<dbReference type="SUPFAM" id="SSF109998">
    <property type="entry name" value="Triger factor/SurA peptide-binding domain-like"/>
    <property type="match status" value="1"/>
</dbReference>
<dbReference type="GO" id="GO:0003755">
    <property type="term" value="F:peptidyl-prolyl cis-trans isomerase activity"/>
    <property type="evidence" value="ECO:0007669"/>
    <property type="project" value="UniProtKB-KW"/>
</dbReference>
<dbReference type="InterPro" id="IPR027304">
    <property type="entry name" value="Trigger_fact/SurA_dom_sf"/>
</dbReference>
<evidence type="ECO:0000256" key="5">
    <source>
        <dbReference type="ARBA" id="ARBA00022692"/>
    </source>
</evidence>
<dbReference type="PROSITE" id="PS50198">
    <property type="entry name" value="PPIC_PPIASE_2"/>
    <property type="match status" value="1"/>
</dbReference>
<accession>A0A5M6HV65</accession>
<evidence type="ECO:0000256" key="10">
    <source>
        <dbReference type="ARBA" id="ARBA00031484"/>
    </source>
</evidence>
<dbReference type="EMBL" id="VWPL01000021">
    <property type="protein sequence ID" value="KAA5599528.1"/>
    <property type="molecule type" value="Genomic_DNA"/>
</dbReference>
<evidence type="ECO:0000313" key="17">
    <source>
        <dbReference type="EMBL" id="KAA5599528.1"/>
    </source>
</evidence>